<evidence type="ECO:0000256" key="5">
    <source>
        <dbReference type="RuleBase" id="RU362042"/>
    </source>
</evidence>
<dbReference type="AlphaFoldDB" id="A0A1Z4N778"/>
<dbReference type="InterPro" id="IPR019533">
    <property type="entry name" value="Peptidase_S26"/>
</dbReference>
<dbReference type="Pfam" id="PF12770">
    <property type="entry name" value="CHAT"/>
    <property type="match status" value="1"/>
</dbReference>
<evidence type="ECO:0000256" key="3">
    <source>
        <dbReference type="ARBA" id="ARBA00022803"/>
    </source>
</evidence>
<dbReference type="NCBIfam" id="TIGR02227">
    <property type="entry name" value="sigpep_I_bact"/>
    <property type="match status" value="1"/>
</dbReference>
<comment type="subcellular location">
    <subcellularLocation>
        <location evidence="1">Cell membrane</location>
        <topology evidence="1">Single-pass type II membrane protein</topology>
    </subcellularLocation>
    <subcellularLocation>
        <location evidence="5">Membrane</location>
        <topology evidence="5">Single-pass type II membrane protein</topology>
    </subcellularLocation>
</comment>
<dbReference type="SMART" id="SM00028">
    <property type="entry name" value="TPR"/>
    <property type="match status" value="5"/>
</dbReference>
<evidence type="ECO:0000256" key="4">
    <source>
        <dbReference type="PROSITE-ProRule" id="PRU00339"/>
    </source>
</evidence>
<keyword evidence="3 4" id="KW-0802">TPR repeat</keyword>
<dbReference type="Pfam" id="PF13181">
    <property type="entry name" value="TPR_8"/>
    <property type="match status" value="1"/>
</dbReference>
<dbReference type="SUPFAM" id="SSF48452">
    <property type="entry name" value="TPR-like"/>
    <property type="match status" value="1"/>
</dbReference>
<dbReference type="InterPro" id="IPR011990">
    <property type="entry name" value="TPR-like_helical_dom_sf"/>
</dbReference>
<dbReference type="InterPro" id="IPR036286">
    <property type="entry name" value="LexA/Signal_pep-like_sf"/>
</dbReference>
<dbReference type="CDD" id="cd06530">
    <property type="entry name" value="S26_SPase_I"/>
    <property type="match status" value="1"/>
</dbReference>
<dbReference type="PROSITE" id="PS50005">
    <property type="entry name" value="TPR"/>
    <property type="match status" value="2"/>
</dbReference>
<keyword evidence="5" id="KW-0378">Hydrolase</keyword>
<dbReference type="PRINTS" id="PR00727">
    <property type="entry name" value="LEADERPTASE"/>
</dbReference>
<feature type="repeat" description="TPR" evidence="4">
    <location>
        <begin position="304"/>
        <end position="337"/>
    </location>
</feature>
<name>A0A1Z4N778_9CYAN</name>
<evidence type="ECO:0000256" key="1">
    <source>
        <dbReference type="ARBA" id="ARBA00004401"/>
    </source>
</evidence>
<dbReference type="PANTHER" id="PTHR10098:SF108">
    <property type="entry name" value="TETRATRICOPEPTIDE REPEAT PROTEIN 28"/>
    <property type="match status" value="1"/>
</dbReference>
<sequence length="931" mass="103205">MEFSRSSLNSFINHLATVSITLTANFLILIPNQVGLSQSSLSLKNSYSINYIPSGAMEPNLQHNDSILIDKKAYQSQLPKRGDIILFKANANLQREYQNSNITFAMRIIALPGEKVKLQNGKVYINNKPLNESKYLSQQQRTAIDVCPSGQQAPFLSRPVTIPPNSYLVLADNRDSSYDGRCWGVISKELIIGQAVRIVWPPSRQQELDPARKNRNLSAEELFINSGNLVLSNIKDLGDLTTVIKYFEQRLAAAQKKPDRQYQITPLMQLARAYNQLGESEKAVAYAQQLLPIAVASQNYEAQLAALVFLSKYYLELAQYDEVIKYNQQVLEITPKLENRNNQEKIAAAAFYSLGLAYFNQGDYNKAIDSAQKILEKAKNINDINQTVEALAFEIMGLAYFGMGNYEQAGNYSQRMLENVDSSNLQLQARALFIKGLFFLGKSNFADAEKSLLEAMTIQESLRNQLGDEDSNNIFKVSVLDQQIDNYIVLQKVLITQNKIETALEISERGRARAFVDLLAKRQDLSNSNSQNISLTNIQKIKQLAKAQNATLVEYSAVWDELYIWVVKPTGEVAFRSVDLAKINLANVAQGTLQSAARMPFSRGLADTAISDFVRNTRAAIEVKGNNPSEEPIVDKKVNSSSCIGKKCFQQMYSLLIEPIADLLPKNPESQIIFIPHQSLFLVPFAALIDQDGNYLIEKHTIRIAPSIQVLDLTQKQKLQQAVQPKVLLVGNPTMPTIPPLHPGETPQQLEPLPGAEQEVLAISKLLKAQVLLGNQATKAAVIQQMLEAKIIHLATHGLLDDFKGTGIPGVIALAPSPQDNGLLTADEIFNLKLNADLVVLSACETGRGRITGDGVIGLSRSFITAGSKSVVVSLWQVPDESTALLMQEFYRQLQKNSDKAQALRQAMLATSKQYSAPRDWAAFSLIGDAK</sequence>
<dbReference type="InterPro" id="IPR000223">
    <property type="entry name" value="Pept_S26A_signal_pept_1"/>
</dbReference>
<dbReference type="GO" id="GO:0006465">
    <property type="term" value="P:signal peptide processing"/>
    <property type="evidence" value="ECO:0007669"/>
    <property type="project" value="InterPro"/>
</dbReference>
<dbReference type="SUPFAM" id="SSF51306">
    <property type="entry name" value="LexA/Signal peptidase"/>
    <property type="match status" value="1"/>
</dbReference>
<dbReference type="GO" id="GO:0004252">
    <property type="term" value="F:serine-type endopeptidase activity"/>
    <property type="evidence" value="ECO:0007669"/>
    <property type="project" value="InterPro"/>
</dbReference>
<dbReference type="Gene3D" id="1.25.40.10">
    <property type="entry name" value="Tetratricopeptide repeat domain"/>
    <property type="match status" value="2"/>
</dbReference>
<proteinExistence type="inferred from homology"/>
<feature type="repeat" description="TPR" evidence="4">
    <location>
        <begin position="348"/>
        <end position="381"/>
    </location>
</feature>
<feature type="domain" description="CHAT" evidence="7">
    <location>
        <begin position="647"/>
        <end position="929"/>
    </location>
</feature>
<comment type="catalytic activity">
    <reaction evidence="5">
        <text>Cleavage of hydrophobic, N-terminal signal or leader sequences from secreted and periplasmic proteins.</text>
        <dbReference type="EC" id="3.4.21.89"/>
    </reaction>
</comment>
<dbReference type="Gene3D" id="2.10.109.10">
    <property type="entry name" value="Umud Fragment, subunit A"/>
    <property type="match status" value="1"/>
</dbReference>
<dbReference type="InterPro" id="IPR013105">
    <property type="entry name" value="TPR_2"/>
</dbReference>
<dbReference type="EMBL" id="AP018248">
    <property type="protein sequence ID" value="BAZ01568.1"/>
    <property type="molecule type" value="Genomic_DNA"/>
</dbReference>
<keyword evidence="9" id="KW-1185">Reference proteome</keyword>
<evidence type="ECO:0000313" key="9">
    <source>
        <dbReference type="Proteomes" id="UP000218785"/>
    </source>
</evidence>
<dbReference type="EC" id="3.4.21.89" evidence="5"/>
<dbReference type="InterPro" id="IPR024983">
    <property type="entry name" value="CHAT_dom"/>
</dbReference>
<reference evidence="8 9" key="1">
    <citation type="submission" date="2017-06" db="EMBL/GenBank/DDBJ databases">
        <title>Genome sequencing of cyanobaciteial culture collection at National Institute for Environmental Studies (NIES).</title>
        <authorList>
            <person name="Hirose Y."/>
            <person name="Shimura Y."/>
            <person name="Fujisawa T."/>
            <person name="Nakamura Y."/>
            <person name="Kawachi M."/>
        </authorList>
    </citation>
    <scope>NUCLEOTIDE SEQUENCE [LARGE SCALE GENOMIC DNA]</scope>
    <source>
        <strain evidence="8 9">NIES-37</strain>
    </source>
</reference>
<dbReference type="PROSITE" id="PS50293">
    <property type="entry name" value="TPR_REGION"/>
    <property type="match status" value="1"/>
</dbReference>
<evidence type="ECO:0000259" key="7">
    <source>
        <dbReference type="Pfam" id="PF12770"/>
    </source>
</evidence>
<keyword evidence="5" id="KW-0645">Protease</keyword>
<feature type="domain" description="Peptidase S26" evidence="6">
    <location>
        <begin position="50"/>
        <end position="200"/>
    </location>
</feature>
<dbReference type="GO" id="GO:0009003">
    <property type="term" value="F:signal peptidase activity"/>
    <property type="evidence" value="ECO:0007669"/>
    <property type="project" value="UniProtKB-EC"/>
</dbReference>
<dbReference type="RefSeq" id="WP_096581213.1">
    <property type="nucleotide sequence ID" value="NZ_CAWNJS010000001.1"/>
</dbReference>
<comment type="similarity">
    <text evidence="5">Belongs to the peptidase S26 family.</text>
</comment>
<protein>
    <recommendedName>
        <fullName evidence="5">Signal peptidase I</fullName>
        <ecNumber evidence="5">3.4.21.89</ecNumber>
    </recommendedName>
</protein>
<dbReference type="Pfam" id="PF10502">
    <property type="entry name" value="Peptidase_S26"/>
    <property type="match status" value="1"/>
</dbReference>
<evidence type="ECO:0000313" key="8">
    <source>
        <dbReference type="EMBL" id="BAZ01568.1"/>
    </source>
</evidence>
<dbReference type="KEGG" id="ttq:NIES37_55710"/>
<dbReference type="GO" id="GO:0005886">
    <property type="term" value="C:plasma membrane"/>
    <property type="evidence" value="ECO:0007669"/>
    <property type="project" value="UniProtKB-SubCell"/>
</dbReference>
<keyword evidence="2" id="KW-0677">Repeat</keyword>
<evidence type="ECO:0000256" key="2">
    <source>
        <dbReference type="ARBA" id="ARBA00022737"/>
    </source>
</evidence>
<accession>A0A1Z4N778</accession>
<evidence type="ECO:0000259" key="6">
    <source>
        <dbReference type="Pfam" id="PF10502"/>
    </source>
</evidence>
<dbReference type="PANTHER" id="PTHR10098">
    <property type="entry name" value="RAPSYN-RELATED"/>
    <property type="match status" value="1"/>
</dbReference>
<gene>
    <name evidence="8" type="ORF">NIES37_55710</name>
</gene>
<organism evidence="8 9">
    <name type="scientific">Tolypothrix tenuis PCC 7101</name>
    <dbReference type="NCBI Taxonomy" id="231146"/>
    <lineage>
        <taxon>Bacteria</taxon>
        <taxon>Bacillati</taxon>
        <taxon>Cyanobacteriota</taxon>
        <taxon>Cyanophyceae</taxon>
        <taxon>Nostocales</taxon>
        <taxon>Tolypothrichaceae</taxon>
        <taxon>Tolypothrix</taxon>
    </lineage>
</organism>
<dbReference type="Pfam" id="PF07719">
    <property type="entry name" value="TPR_2"/>
    <property type="match status" value="1"/>
</dbReference>
<dbReference type="InterPro" id="IPR019734">
    <property type="entry name" value="TPR_rpt"/>
</dbReference>
<dbReference type="Proteomes" id="UP000218785">
    <property type="component" value="Chromosome"/>
</dbReference>